<dbReference type="EMBL" id="QGDD01000003">
    <property type="protein sequence ID" value="PWN03284.1"/>
    <property type="molecule type" value="Genomic_DNA"/>
</dbReference>
<proteinExistence type="predicted"/>
<keyword evidence="1" id="KW-1133">Transmembrane helix</keyword>
<protein>
    <recommendedName>
        <fullName evidence="4">Glycosyltransferase RgtA/B/C/D-like domain-containing protein</fullName>
    </recommendedName>
</protein>
<name>A0A316TMB5_9ACTN</name>
<evidence type="ECO:0008006" key="4">
    <source>
        <dbReference type="Google" id="ProtNLM"/>
    </source>
</evidence>
<dbReference type="AlphaFoldDB" id="A0A316TMB5"/>
<feature type="transmembrane region" description="Helical" evidence="1">
    <location>
        <begin position="74"/>
        <end position="93"/>
    </location>
</feature>
<evidence type="ECO:0000256" key="1">
    <source>
        <dbReference type="SAM" id="Phobius"/>
    </source>
</evidence>
<feature type="transmembrane region" description="Helical" evidence="1">
    <location>
        <begin position="234"/>
        <end position="254"/>
    </location>
</feature>
<keyword evidence="1" id="KW-0472">Membrane</keyword>
<reference evidence="2 3" key="1">
    <citation type="submission" date="2018-05" db="EMBL/GenBank/DDBJ databases">
        <title>Nocardioides silvaticus genome.</title>
        <authorList>
            <person name="Li C."/>
            <person name="Wang G."/>
        </authorList>
    </citation>
    <scope>NUCLEOTIDE SEQUENCE [LARGE SCALE GENOMIC DNA]</scope>
    <source>
        <strain evidence="2 3">CCTCC AB 2018079</strain>
    </source>
</reference>
<feature type="transmembrane region" description="Helical" evidence="1">
    <location>
        <begin position="426"/>
        <end position="443"/>
    </location>
</feature>
<accession>A0A316TMB5</accession>
<dbReference type="OrthoDB" id="3763726at2"/>
<dbReference type="Proteomes" id="UP000245507">
    <property type="component" value="Unassembled WGS sequence"/>
</dbReference>
<evidence type="ECO:0000313" key="3">
    <source>
        <dbReference type="Proteomes" id="UP000245507"/>
    </source>
</evidence>
<comment type="caution">
    <text evidence="2">The sequence shown here is derived from an EMBL/GenBank/DDBJ whole genome shotgun (WGS) entry which is preliminary data.</text>
</comment>
<organism evidence="2 3">
    <name type="scientific">Nocardioides silvaticus</name>
    <dbReference type="NCBI Taxonomy" id="2201891"/>
    <lineage>
        <taxon>Bacteria</taxon>
        <taxon>Bacillati</taxon>
        <taxon>Actinomycetota</taxon>
        <taxon>Actinomycetes</taxon>
        <taxon>Propionibacteriales</taxon>
        <taxon>Nocardioidaceae</taxon>
        <taxon>Nocardioides</taxon>
    </lineage>
</organism>
<feature type="transmembrane region" description="Helical" evidence="1">
    <location>
        <begin position="402"/>
        <end position="420"/>
    </location>
</feature>
<feature type="transmembrane region" description="Helical" evidence="1">
    <location>
        <begin position="105"/>
        <end position="122"/>
    </location>
</feature>
<sequence>MTGLVLRRLRADPVLTACLAAALLLKAVLFVRVADLPLRGDEVAYRDAGCALANLVRDLVALRGPDSAELARDVVGSGWFMPGMGIVLAPLYLVAPAADDTAARLWLGLVSAGVLVLTVLAVRRSLGRWYAVALCAFPALVPVWALLSWTAYGDLLAGLVLVLLLVRLVEVLRAGRAGEPPTLRDGLVLGFLAITVVHLRSSAALAVGATALVAPVVLVTSLHRRAGRTALKPVTVSAVAAGAVFAGLLLPWSVGASVALDDRVITTTSVPTALANTFGDRSEVCFGPCDPGSTVWFAPVRYAREVARATGHGEVTVLDQMSEHARRDVTARSYAQDVVENFERYRAIDGFGALLKPPDAPHDEGFWQWVARDLSLEIFGPVSWLVAAALLVVSRRRFSDQALAVLLKVGLLALLTQPFVHLSGSRYWTTAGALGGLAVVVLARTAYDAIRRPPVEDGDEPAPLLTALQWTLSAATVATVGVVATLAG</sequence>
<keyword evidence="1" id="KW-0812">Transmembrane</keyword>
<evidence type="ECO:0000313" key="2">
    <source>
        <dbReference type="EMBL" id="PWN03284.1"/>
    </source>
</evidence>
<keyword evidence="3" id="KW-1185">Reference proteome</keyword>
<feature type="transmembrane region" description="Helical" evidence="1">
    <location>
        <begin position="129"/>
        <end position="149"/>
    </location>
</feature>
<gene>
    <name evidence="2" type="ORF">DJ010_09215</name>
</gene>
<feature type="transmembrane region" description="Helical" evidence="1">
    <location>
        <begin position="374"/>
        <end position="393"/>
    </location>
</feature>
<dbReference type="RefSeq" id="WP_109693373.1">
    <property type="nucleotide sequence ID" value="NZ_QGDD01000003.1"/>
</dbReference>
<feature type="transmembrane region" description="Helical" evidence="1">
    <location>
        <begin position="205"/>
        <end position="222"/>
    </location>
</feature>